<feature type="transmembrane region" description="Helical" evidence="1">
    <location>
        <begin position="20"/>
        <end position="40"/>
    </location>
</feature>
<evidence type="ECO:0000256" key="1">
    <source>
        <dbReference type="SAM" id="Phobius"/>
    </source>
</evidence>
<dbReference type="EMBL" id="LAZR01034681">
    <property type="protein sequence ID" value="KKL44649.1"/>
    <property type="molecule type" value="Genomic_DNA"/>
</dbReference>
<name>A0A0F9C615_9ZZZZ</name>
<proteinExistence type="predicted"/>
<comment type="caution">
    <text evidence="2">The sequence shown here is derived from an EMBL/GenBank/DDBJ whole genome shotgun (WGS) entry which is preliminary data.</text>
</comment>
<dbReference type="AlphaFoldDB" id="A0A0F9C615"/>
<keyword evidence="1" id="KW-0472">Membrane</keyword>
<keyword evidence="1" id="KW-0812">Transmembrane</keyword>
<sequence length="62" mass="6691">MLQTIFDRLTGDGGFLRVRAMIALALTGVVAYLFLTGGAVPDDLMKAWFAATAFYFGTRSPS</sequence>
<accession>A0A0F9C615</accession>
<reference evidence="2" key="1">
    <citation type="journal article" date="2015" name="Nature">
        <title>Complex archaea that bridge the gap between prokaryotes and eukaryotes.</title>
        <authorList>
            <person name="Spang A."/>
            <person name="Saw J.H."/>
            <person name="Jorgensen S.L."/>
            <person name="Zaremba-Niedzwiedzka K."/>
            <person name="Martijn J."/>
            <person name="Lind A.E."/>
            <person name="van Eijk R."/>
            <person name="Schleper C."/>
            <person name="Guy L."/>
            <person name="Ettema T.J."/>
        </authorList>
    </citation>
    <scope>NUCLEOTIDE SEQUENCE</scope>
</reference>
<evidence type="ECO:0000313" key="2">
    <source>
        <dbReference type="EMBL" id="KKL44649.1"/>
    </source>
</evidence>
<keyword evidence="1" id="KW-1133">Transmembrane helix</keyword>
<protein>
    <submittedName>
        <fullName evidence="2">Uncharacterized protein</fullName>
    </submittedName>
</protein>
<organism evidence="2">
    <name type="scientific">marine sediment metagenome</name>
    <dbReference type="NCBI Taxonomy" id="412755"/>
    <lineage>
        <taxon>unclassified sequences</taxon>
        <taxon>metagenomes</taxon>
        <taxon>ecological metagenomes</taxon>
    </lineage>
</organism>
<gene>
    <name evidence="2" type="ORF">LCGC14_2363570</name>
</gene>